<name>A0A2P1PSR9_9GAMM</name>
<reference evidence="2 3" key="1">
    <citation type="submission" date="2018-03" db="EMBL/GenBank/DDBJ databases">
        <title>Ahniella affigens gen. nov., sp. nov., a gammaproteobacterium isolated from sandy soil near a stream.</title>
        <authorList>
            <person name="Ko Y."/>
            <person name="Kim J.-H."/>
        </authorList>
    </citation>
    <scope>NUCLEOTIDE SEQUENCE [LARGE SCALE GENOMIC DNA]</scope>
    <source>
        <strain evidence="2 3">D13</strain>
    </source>
</reference>
<dbReference type="PANTHER" id="PTHR20935">
    <property type="entry name" value="PHOSPHOGLYCERATE MUTASE-RELATED"/>
    <property type="match status" value="1"/>
</dbReference>
<reference evidence="2 3" key="2">
    <citation type="submission" date="2018-03" db="EMBL/GenBank/DDBJ databases">
        <authorList>
            <person name="Keele B.F."/>
        </authorList>
    </citation>
    <scope>NUCLEOTIDE SEQUENCE [LARGE SCALE GENOMIC DNA]</scope>
    <source>
        <strain evidence="2 3">D13</strain>
    </source>
</reference>
<keyword evidence="1" id="KW-0378">Hydrolase</keyword>
<dbReference type="InterPro" id="IPR051021">
    <property type="entry name" value="Mito_Ser/Thr_phosphatase"/>
</dbReference>
<evidence type="ECO:0000256" key="1">
    <source>
        <dbReference type="ARBA" id="ARBA00022801"/>
    </source>
</evidence>
<dbReference type="GO" id="GO:0016787">
    <property type="term" value="F:hydrolase activity"/>
    <property type="evidence" value="ECO:0007669"/>
    <property type="project" value="UniProtKB-KW"/>
</dbReference>
<protein>
    <submittedName>
        <fullName evidence="2">Phosphoglycerate mutase</fullName>
    </submittedName>
</protein>
<dbReference type="PANTHER" id="PTHR20935:SF1">
    <property type="entry name" value="SLL1549 PROTEIN"/>
    <property type="match status" value="1"/>
</dbReference>
<evidence type="ECO:0000313" key="3">
    <source>
        <dbReference type="Proteomes" id="UP000241074"/>
    </source>
</evidence>
<dbReference type="OrthoDB" id="9810154at2"/>
<dbReference type="Pfam" id="PF00300">
    <property type="entry name" value="His_Phos_1"/>
    <property type="match status" value="1"/>
</dbReference>
<dbReference type="AlphaFoldDB" id="A0A2P1PSR9"/>
<dbReference type="RefSeq" id="WP_106891815.1">
    <property type="nucleotide sequence ID" value="NZ_CP027860.1"/>
</dbReference>
<dbReference type="InterPro" id="IPR029033">
    <property type="entry name" value="His_PPase_superfam"/>
</dbReference>
<sequence>MAERIWVILRHAKAESEGPDGRDFSRRLTADGERDAAAAAAWLADKIGKQSARVISSPAQRALSTAQLVSAAIDGSLVTDPRIYEATPGTLLEVLNDHAADGITLLVGHNPGLEQLVALLCEGRTGEFRGMTTAGIAWVEIPKGEVEPGQGSLKAFWWP</sequence>
<accession>A0A2P1PSR9</accession>
<dbReference type="InterPro" id="IPR013078">
    <property type="entry name" value="His_Pase_superF_clade-1"/>
</dbReference>
<dbReference type="EMBL" id="CP027860">
    <property type="protein sequence ID" value="AVP97895.1"/>
    <property type="molecule type" value="Genomic_DNA"/>
</dbReference>
<evidence type="ECO:0000313" key="2">
    <source>
        <dbReference type="EMBL" id="AVP97895.1"/>
    </source>
</evidence>
<dbReference type="SUPFAM" id="SSF53254">
    <property type="entry name" value="Phosphoglycerate mutase-like"/>
    <property type="match status" value="1"/>
</dbReference>
<dbReference type="KEGG" id="xba:C7S18_12110"/>
<organism evidence="2 3">
    <name type="scientific">Ahniella affigens</name>
    <dbReference type="NCBI Taxonomy" id="2021234"/>
    <lineage>
        <taxon>Bacteria</taxon>
        <taxon>Pseudomonadati</taxon>
        <taxon>Pseudomonadota</taxon>
        <taxon>Gammaproteobacteria</taxon>
        <taxon>Lysobacterales</taxon>
        <taxon>Rhodanobacteraceae</taxon>
        <taxon>Ahniella</taxon>
    </lineage>
</organism>
<keyword evidence="3" id="KW-1185">Reference proteome</keyword>
<dbReference type="CDD" id="cd07067">
    <property type="entry name" value="HP_PGM_like"/>
    <property type="match status" value="1"/>
</dbReference>
<dbReference type="Proteomes" id="UP000241074">
    <property type="component" value="Chromosome"/>
</dbReference>
<gene>
    <name evidence="2" type="ORF">C7S18_12110</name>
</gene>
<dbReference type="Gene3D" id="3.40.50.1240">
    <property type="entry name" value="Phosphoglycerate mutase-like"/>
    <property type="match status" value="1"/>
</dbReference>
<proteinExistence type="predicted"/>